<reference evidence="11 12" key="1">
    <citation type="journal article" date="2019" name="Int. J. Syst. Evol. Microbiol.">
        <title>The Global Catalogue of Microorganisms (GCM) 10K type strain sequencing project: providing services to taxonomists for standard genome sequencing and annotation.</title>
        <authorList>
            <consortium name="The Broad Institute Genomics Platform"/>
            <consortium name="The Broad Institute Genome Sequencing Center for Infectious Disease"/>
            <person name="Wu L."/>
            <person name="Ma J."/>
        </authorList>
    </citation>
    <scope>NUCLEOTIDE SEQUENCE [LARGE SCALE GENOMIC DNA]</scope>
    <source>
        <strain evidence="11 12">LMG 29247</strain>
    </source>
</reference>
<dbReference type="EMBL" id="JBHSWV010000492">
    <property type="protein sequence ID" value="MFC6768110.1"/>
    <property type="molecule type" value="Genomic_DNA"/>
</dbReference>
<comment type="similarity">
    <text evidence="8">Belongs to the ABC transporter superfamily. Drug exporter-1 (DrugE1) (TC 3.A.1.105) family.</text>
</comment>
<evidence type="ECO:0000256" key="1">
    <source>
        <dbReference type="ARBA" id="ARBA00004413"/>
    </source>
</evidence>
<feature type="compositionally biased region" description="Basic and acidic residues" evidence="9">
    <location>
        <begin position="364"/>
        <end position="378"/>
    </location>
</feature>
<keyword evidence="6" id="KW-1278">Translocase</keyword>
<comment type="subcellular location">
    <subcellularLocation>
        <location evidence="1">Cell membrane</location>
        <topology evidence="1">Peripheral membrane protein</topology>
        <orientation evidence="1">Cytoplasmic side</orientation>
    </subcellularLocation>
</comment>
<evidence type="ECO:0000256" key="7">
    <source>
        <dbReference type="ARBA" id="ARBA00023136"/>
    </source>
</evidence>
<proteinExistence type="inferred from homology"/>
<evidence type="ECO:0000259" key="10">
    <source>
        <dbReference type="PROSITE" id="PS50893"/>
    </source>
</evidence>
<evidence type="ECO:0000256" key="4">
    <source>
        <dbReference type="ARBA" id="ARBA00022741"/>
    </source>
</evidence>
<gene>
    <name evidence="11" type="ORF">ACFQE6_24845</name>
</gene>
<organism evidence="11 12">
    <name type="scientific">Natrinema soli</name>
    <dbReference type="NCBI Taxonomy" id="1930624"/>
    <lineage>
        <taxon>Archaea</taxon>
        <taxon>Methanobacteriati</taxon>
        <taxon>Methanobacteriota</taxon>
        <taxon>Stenosarchaea group</taxon>
        <taxon>Halobacteria</taxon>
        <taxon>Halobacteriales</taxon>
        <taxon>Natrialbaceae</taxon>
        <taxon>Natrinema</taxon>
    </lineage>
</organism>
<sequence>MDAIHVDGVTKEFGDVTAVDDLSFAVERGELFGLLGPNGAGKSTLINMLVTLLPPSTGTATVNGHDIRTEKGAVRSSLGIVFQEPALDEELTGAENLAFHSRLYGQDRAERAERVDEVLELVGLSAERDDPVGTYSGGMKRRLEIARGLLHEPAVLFLDEPTVGLDARTRRDTWEYIERLNAEAGVSIVLTTHYIEEADHLCDRVAIVDDGDIVSMDSPSALKASLGADVVALEFASDDDPTALFDRLEGQPWSREYTASDDGVRVTVDDGDARIADLVRLADDAGVRISSVDLREPSLENVFLELTDRSAAGSDRNGAATGDRTVMASGDQTGKALESDDGGEAGGGTASHSMDSSGRSGGKGGDDRSSAVSTEDRP</sequence>
<keyword evidence="5 11" id="KW-0067">ATP-binding</keyword>
<dbReference type="GO" id="GO:0005524">
    <property type="term" value="F:ATP binding"/>
    <property type="evidence" value="ECO:0007669"/>
    <property type="project" value="UniProtKB-KW"/>
</dbReference>
<dbReference type="InterPro" id="IPR027417">
    <property type="entry name" value="P-loop_NTPase"/>
</dbReference>
<dbReference type="InterPro" id="IPR017871">
    <property type="entry name" value="ABC_transporter-like_CS"/>
</dbReference>
<name>A0ABD5SUB4_9EURY</name>
<dbReference type="Gene3D" id="3.40.50.300">
    <property type="entry name" value="P-loop containing nucleotide triphosphate hydrolases"/>
    <property type="match status" value="1"/>
</dbReference>
<dbReference type="Pfam" id="PF13732">
    <property type="entry name" value="DrrA1-3_C"/>
    <property type="match status" value="1"/>
</dbReference>
<evidence type="ECO:0000256" key="8">
    <source>
        <dbReference type="ARBA" id="ARBA00049985"/>
    </source>
</evidence>
<evidence type="ECO:0000256" key="2">
    <source>
        <dbReference type="ARBA" id="ARBA00022448"/>
    </source>
</evidence>
<feature type="region of interest" description="Disordered" evidence="9">
    <location>
        <begin position="312"/>
        <end position="378"/>
    </location>
</feature>
<accession>A0ABD5SUB4</accession>
<dbReference type="RefSeq" id="WP_273740931.1">
    <property type="nucleotide sequence ID" value="NZ_JAQIVI010000492.1"/>
</dbReference>
<dbReference type="SUPFAM" id="SSF52540">
    <property type="entry name" value="P-loop containing nucleoside triphosphate hydrolases"/>
    <property type="match status" value="1"/>
</dbReference>
<dbReference type="PANTHER" id="PTHR43582">
    <property type="entry name" value="LINEARMYCIN RESISTANCE ATP-BINDING PROTEIN LNRL"/>
    <property type="match status" value="1"/>
</dbReference>
<dbReference type="GO" id="GO:0005886">
    <property type="term" value="C:plasma membrane"/>
    <property type="evidence" value="ECO:0007669"/>
    <property type="project" value="UniProtKB-SubCell"/>
</dbReference>
<dbReference type="Pfam" id="PF00005">
    <property type="entry name" value="ABC_tran"/>
    <property type="match status" value="1"/>
</dbReference>
<dbReference type="InterPro" id="IPR003593">
    <property type="entry name" value="AAA+_ATPase"/>
</dbReference>
<evidence type="ECO:0000256" key="6">
    <source>
        <dbReference type="ARBA" id="ARBA00022967"/>
    </source>
</evidence>
<dbReference type="PROSITE" id="PS50893">
    <property type="entry name" value="ABC_TRANSPORTER_2"/>
    <property type="match status" value="1"/>
</dbReference>
<keyword evidence="4" id="KW-0547">Nucleotide-binding</keyword>
<dbReference type="FunFam" id="3.40.50.300:FF:000589">
    <property type="entry name" value="ABC transporter, ATP-binding subunit"/>
    <property type="match status" value="1"/>
</dbReference>
<evidence type="ECO:0000256" key="5">
    <source>
        <dbReference type="ARBA" id="ARBA00022840"/>
    </source>
</evidence>
<dbReference type="Proteomes" id="UP001596383">
    <property type="component" value="Unassembled WGS sequence"/>
</dbReference>
<dbReference type="PROSITE" id="PS00211">
    <property type="entry name" value="ABC_TRANSPORTER_1"/>
    <property type="match status" value="1"/>
</dbReference>
<protein>
    <submittedName>
        <fullName evidence="11">ATP-binding cassette domain-containing protein</fullName>
    </submittedName>
</protein>
<feature type="domain" description="ABC transporter" evidence="10">
    <location>
        <begin position="4"/>
        <end position="235"/>
    </location>
</feature>
<evidence type="ECO:0000313" key="11">
    <source>
        <dbReference type="EMBL" id="MFC6768110.1"/>
    </source>
</evidence>
<evidence type="ECO:0000313" key="12">
    <source>
        <dbReference type="Proteomes" id="UP001596383"/>
    </source>
</evidence>
<evidence type="ECO:0000256" key="3">
    <source>
        <dbReference type="ARBA" id="ARBA00022475"/>
    </source>
</evidence>
<dbReference type="SMART" id="SM00382">
    <property type="entry name" value="AAA"/>
    <property type="match status" value="1"/>
</dbReference>
<dbReference type="InterPro" id="IPR025302">
    <property type="entry name" value="DrrA1/2-like_C"/>
</dbReference>
<dbReference type="NCBIfam" id="TIGR01188">
    <property type="entry name" value="drrA"/>
    <property type="match status" value="1"/>
</dbReference>
<keyword evidence="3" id="KW-1003">Cell membrane</keyword>
<dbReference type="PANTHER" id="PTHR43582:SF2">
    <property type="entry name" value="LINEARMYCIN RESISTANCE ATP-BINDING PROTEIN LNRL"/>
    <property type="match status" value="1"/>
</dbReference>
<comment type="caution">
    <text evidence="11">The sequence shown here is derived from an EMBL/GenBank/DDBJ whole genome shotgun (WGS) entry which is preliminary data.</text>
</comment>
<evidence type="ECO:0000256" key="9">
    <source>
        <dbReference type="SAM" id="MobiDB-lite"/>
    </source>
</evidence>
<keyword evidence="7" id="KW-0472">Membrane</keyword>
<dbReference type="AlphaFoldDB" id="A0ABD5SUB4"/>
<dbReference type="InterPro" id="IPR005894">
    <property type="entry name" value="DrrA"/>
</dbReference>
<keyword evidence="12" id="KW-1185">Reference proteome</keyword>
<dbReference type="InterPro" id="IPR003439">
    <property type="entry name" value="ABC_transporter-like_ATP-bd"/>
</dbReference>
<keyword evidence="2" id="KW-0813">Transport</keyword>